<feature type="region of interest" description="Disordered" evidence="1">
    <location>
        <begin position="313"/>
        <end position="347"/>
    </location>
</feature>
<evidence type="ECO:0000256" key="1">
    <source>
        <dbReference type="SAM" id="MobiDB-lite"/>
    </source>
</evidence>
<dbReference type="RefSeq" id="WP_344309091.1">
    <property type="nucleotide sequence ID" value="NZ_BAAANY010000007.1"/>
</dbReference>
<protein>
    <submittedName>
        <fullName evidence="2">Uncharacterized protein</fullName>
    </submittedName>
</protein>
<organism evidence="2 3">
    <name type="scientific">Fodinicola feengrottensis</name>
    <dbReference type="NCBI Taxonomy" id="435914"/>
    <lineage>
        <taxon>Bacteria</taxon>
        <taxon>Bacillati</taxon>
        <taxon>Actinomycetota</taxon>
        <taxon>Actinomycetes</taxon>
        <taxon>Mycobacteriales</taxon>
        <taxon>Fodinicola</taxon>
    </lineage>
</organism>
<sequence length="347" mass="37350">MTGWDGYAGWTGGVEIDTFGHQHWLREHLPPLSSVRSVAPQPRPVEPPPARIAAAIGQLRARGVQVGSRRDLLAWLVDGWERVQQDRPGFVLAAPALAIRIFASGALPDTEDRPAVTGRQLAEAVADHLNNPVLRPPVATVTLPRLPDALIVDRLNLFAADGIEDELRRPLERLVAGRPELAESVADATGRPSVPALAGLIWRDGLALQYAREAAGEVVLIAPAPYEGESLLGSDLAELARNSAIVQAEIGCLGFTHEIYSLEQKVTDDQRARQARQQAVAAGLAGADVRRAGAAARVGPVSLPAEDRTYTYREAVDAGRLPPPPVRQRQATARRRPRRPVPATTDS</sequence>
<accession>A0ABN2GFT8</accession>
<reference evidence="2 3" key="1">
    <citation type="journal article" date="2019" name="Int. J. Syst. Evol. Microbiol.">
        <title>The Global Catalogue of Microorganisms (GCM) 10K type strain sequencing project: providing services to taxonomists for standard genome sequencing and annotation.</title>
        <authorList>
            <consortium name="The Broad Institute Genomics Platform"/>
            <consortium name="The Broad Institute Genome Sequencing Center for Infectious Disease"/>
            <person name="Wu L."/>
            <person name="Ma J."/>
        </authorList>
    </citation>
    <scope>NUCLEOTIDE SEQUENCE [LARGE SCALE GENOMIC DNA]</scope>
    <source>
        <strain evidence="2 3">JCM 14718</strain>
    </source>
</reference>
<comment type="caution">
    <text evidence="2">The sequence shown here is derived from an EMBL/GenBank/DDBJ whole genome shotgun (WGS) entry which is preliminary data.</text>
</comment>
<name>A0ABN2GFT8_9ACTN</name>
<gene>
    <name evidence="2" type="ORF">GCM10009765_19540</name>
</gene>
<dbReference type="EMBL" id="BAAANY010000007">
    <property type="protein sequence ID" value="GAA1670167.1"/>
    <property type="molecule type" value="Genomic_DNA"/>
</dbReference>
<proteinExistence type="predicted"/>
<dbReference type="Proteomes" id="UP001500618">
    <property type="component" value="Unassembled WGS sequence"/>
</dbReference>
<evidence type="ECO:0000313" key="3">
    <source>
        <dbReference type="Proteomes" id="UP001500618"/>
    </source>
</evidence>
<keyword evidence="3" id="KW-1185">Reference proteome</keyword>
<evidence type="ECO:0000313" key="2">
    <source>
        <dbReference type="EMBL" id="GAA1670167.1"/>
    </source>
</evidence>